<dbReference type="GO" id="GO:0006508">
    <property type="term" value="P:proteolysis"/>
    <property type="evidence" value="ECO:0007669"/>
    <property type="project" value="InterPro"/>
</dbReference>
<evidence type="ECO:0000313" key="4">
    <source>
        <dbReference type="Proteomes" id="UP000244903"/>
    </source>
</evidence>
<dbReference type="AlphaFoldDB" id="A0AAD0NML6"/>
<name>A0AAD0NML6_9ACTN</name>
<organism evidence="3 4">
    <name type="scientific">Dietzia psychralcaliphila</name>
    <dbReference type="NCBI Taxonomy" id="139021"/>
    <lineage>
        <taxon>Bacteria</taxon>
        <taxon>Bacillati</taxon>
        <taxon>Actinomycetota</taxon>
        <taxon>Actinomycetes</taxon>
        <taxon>Mycobacteriales</taxon>
        <taxon>Dietziaceae</taxon>
        <taxon>Dietzia</taxon>
    </lineage>
</organism>
<dbReference type="KEGG" id="dpc:A6048_01685"/>
<protein>
    <submittedName>
        <fullName evidence="3">Dipeptidyl aminopeptidase</fullName>
    </submittedName>
</protein>
<gene>
    <name evidence="3" type="ORF">A6048_01685</name>
</gene>
<dbReference type="Gene3D" id="1.20.1440.110">
    <property type="entry name" value="acylaminoacyl peptidase"/>
    <property type="match status" value="1"/>
</dbReference>
<dbReference type="SUPFAM" id="SSF53474">
    <property type="entry name" value="alpha/beta-Hydrolases"/>
    <property type="match status" value="1"/>
</dbReference>
<evidence type="ECO:0000259" key="2">
    <source>
        <dbReference type="Pfam" id="PF00326"/>
    </source>
</evidence>
<dbReference type="GO" id="GO:0004177">
    <property type="term" value="F:aminopeptidase activity"/>
    <property type="evidence" value="ECO:0007669"/>
    <property type="project" value="UniProtKB-KW"/>
</dbReference>
<reference evidence="3 4" key="1">
    <citation type="submission" date="2016-04" db="EMBL/GenBank/DDBJ databases">
        <title>Complete genome sequence of the haloalkaliphilic hydrocarbon-degrading bacterium Dietzia psychralcaliphila ILA-1T, isolated from a drain of a fish product-processing plant.</title>
        <authorList>
            <person name="Zhao J."/>
            <person name="Hu B."/>
            <person name="Geng S."/>
            <person name="Nie Y."/>
            <person name="Tang Y."/>
        </authorList>
    </citation>
    <scope>NUCLEOTIDE SEQUENCE [LARGE SCALE GENOMIC DNA]</scope>
    <source>
        <strain evidence="3 4">ILA-1</strain>
    </source>
</reference>
<sequence length="411" mass="44778">MSTFFSARPHRALSKGFYKDPDFDYEVRCLLGAVAYGAAEAGEVLATVDGVGDGDHEHWFRAWHDLGSRVRAAAEQEAAAGRTVTASTAYLRAATYLAVAVNAASGLQSEDQLTSTFRLQRSSWEGFVDTTDQIIERVSIPWEQGTMPGWFLRPSTDPEPRRTLVMVNGSDGATSGLWHNGAAGALARGYNVLLFDGPGQQSMLFERGIGFRPDWESVLAPVVDLLLGRSDVDPARLAVYGLSQGGYWVPRALAYEHRFAAAVADPGVVDVAASWNAHIPSSLMSLFRAGKKEAFDRDMSLGMKFSSSTARTWAFRARPYGETGYFDTLAEVHRYTLTIDEMSGITTPLLVTDPEDEQFWPGQSEQLAAGASGPTELARFTAADGANFHCQPLARQLTDARMFGWLDSVLA</sequence>
<dbReference type="InterPro" id="IPR050261">
    <property type="entry name" value="FrsA_esterase"/>
</dbReference>
<dbReference type="GO" id="GO:0008236">
    <property type="term" value="F:serine-type peptidase activity"/>
    <property type="evidence" value="ECO:0007669"/>
    <property type="project" value="InterPro"/>
</dbReference>
<dbReference type="EMBL" id="CP015453">
    <property type="protein sequence ID" value="AWH94436.1"/>
    <property type="molecule type" value="Genomic_DNA"/>
</dbReference>
<dbReference type="Proteomes" id="UP000244903">
    <property type="component" value="Chromosome"/>
</dbReference>
<evidence type="ECO:0000256" key="1">
    <source>
        <dbReference type="ARBA" id="ARBA00008645"/>
    </source>
</evidence>
<evidence type="ECO:0000313" key="3">
    <source>
        <dbReference type="EMBL" id="AWH94436.1"/>
    </source>
</evidence>
<dbReference type="RefSeq" id="WP_107747956.1">
    <property type="nucleotide sequence ID" value="NZ_CP015453.1"/>
</dbReference>
<proteinExistence type="inferred from homology"/>
<feature type="domain" description="Peptidase S9 prolyl oligopeptidase catalytic" evidence="2">
    <location>
        <begin position="222"/>
        <end position="277"/>
    </location>
</feature>
<keyword evidence="4" id="KW-1185">Reference proteome</keyword>
<keyword evidence="3" id="KW-0645">Protease</keyword>
<dbReference type="InterPro" id="IPR029058">
    <property type="entry name" value="AB_hydrolase_fold"/>
</dbReference>
<dbReference type="InterPro" id="IPR001375">
    <property type="entry name" value="Peptidase_S9_cat"/>
</dbReference>
<dbReference type="PANTHER" id="PTHR22946">
    <property type="entry name" value="DIENELACTONE HYDROLASE DOMAIN-CONTAINING PROTEIN-RELATED"/>
    <property type="match status" value="1"/>
</dbReference>
<dbReference type="Gene3D" id="3.40.50.1820">
    <property type="entry name" value="alpha/beta hydrolase"/>
    <property type="match status" value="1"/>
</dbReference>
<keyword evidence="3" id="KW-0031">Aminopeptidase</keyword>
<accession>A0AAD0NML6</accession>
<comment type="similarity">
    <text evidence="1">Belongs to the AB hydrolase superfamily.</text>
</comment>
<dbReference type="PANTHER" id="PTHR22946:SF12">
    <property type="entry name" value="CONIDIAL PIGMENT BIOSYNTHESIS PROTEIN AYG1 (AFU_ORTHOLOGUE AFUA_2G17550)"/>
    <property type="match status" value="1"/>
</dbReference>
<dbReference type="Pfam" id="PF00326">
    <property type="entry name" value="Peptidase_S9"/>
    <property type="match status" value="1"/>
</dbReference>
<keyword evidence="3" id="KW-0378">Hydrolase</keyword>